<organism evidence="3 4">
    <name type="scientific">Dokdonella immobilis</name>
    <dbReference type="NCBI Taxonomy" id="578942"/>
    <lineage>
        <taxon>Bacteria</taxon>
        <taxon>Pseudomonadati</taxon>
        <taxon>Pseudomonadota</taxon>
        <taxon>Gammaproteobacteria</taxon>
        <taxon>Lysobacterales</taxon>
        <taxon>Rhodanobacteraceae</taxon>
        <taxon>Dokdonella</taxon>
    </lineage>
</organism>
<dbReference type="InterPro" id="IPR020843">
    <property type="entry name" value="ER"/>
</dbReference>
<dbReference type="EMBL" id="FOVF01000018">
    <property type="protein sequence ID" value="SFN38444.1"/>
    <property type="molecule type" value="Genomic_DNA"/>
</dbReference>
<dbReference type="Gene3D" id="3.90.180.10">
    <property type="entry name" value="Medium-chain alcohol dehydrogenases, catalytic domain"/>
    <property type="match status" value="1"/>
</dbReference>
<evidence type="ECO:0000313" key="4">
    <source>
        <dbReference type="Proteomes" id="UP000198575"/>
    </source>
</evidence>
<dbReference type="InterPro" id="IPR036291">
    <property type="entry name" value="NAD(P)-bd_dom_sf"/>
</dbReference>
<evidence type="ECO:0000313" key="3">
    <source>
        <dbReference type="EMBL" id="SFN38444.1"/>
    </source>
</evidence>
<accession>A0A1I4YK94</accession>
<dbReference type="CDD" id="cd05289">
    <property type="entry name" value="MDR_like_2"/>
    <property type="match status" value="1"/>
</dbReference>
<dbReference type="SUPFAM" id="SSF51735">
    <property type="entry name" value="NAD(P)-binding Rossmann-fold domains"/>
    <property type="match status" value="1"/>
</dbReference>
<evidence type="ECO:0000259" key="2">
    <source>
        <dbReference type="SMART" id="SM00829"/>
    </source>
</evidence>
<dbReference type="SMART" id="SM00829">
    <property type="entry name" value="PKS_ER"/>
    <property type="match status" value="1"/>
</dbReference>
<dbReference type="STRING" id="578942.SAMN05216289_11816"/>
<keyword evidence="4" id="KW-1185">Reference proteome</keyword>
<dbReference type="Pfam" id="PF13602">
    <property type="entry name" value="ADH_zinc_N_2"/>
    <property type="match status" value="1"/>
</dbReference>
<dbReference type="SUPFAM" id="SSF50129">
    <property type="entry name" value="GroES-like"/>
    <property type="match status" value="1"/>
</dbReference>
<dbReference type="GO" id="GO:0008270">
    <property type="term" value="F:zinc ion binding"/>
    <property type="evidence" value="ECO:0007669"/>
    <property type="project" value="InterPro"/>
</dbReference>
<dbReference type="InterPro" id="IPR050700">
    <property type="entry name" value="YIM1/Zinc_Alcohol_DH_Fams"/>
</dbReference>
<dbReference type="PANTHER" id="PTHR11695">
    <property type="entry name" value="ALCOHOL DEHYDROGENASE RELATED"/>
    <property type="match status" value="1"/>
</dbReference>
<dbReference type="GO" id="GO:0016491">
    <property type="term" value="F:oxidoreductase activity"/>
    <property type="evidence" value="ECO:0007669"/>
    <property type="project" value="UniProtKB-KW"/>
</dbReference>
<dbReference type="InterPro" id="IPR013154">
    <property type="entry name" value="ADH-like_N"/>
</dbReference>
<dbReference type="Gene3D" id="3.40.50.720">
    <property type="entry name" value="NAD(P)-binding Rossmann-like Domain"/>
    <property type="match status" value="1"/>
</dbReference>
<keyword evidence="1" id="KW-0560">Oxidoreductase</keyword>
<dbReference type="InterPro" id="IPR011032">
    <property type="entry name" value="GroES-like_sf"/>
</dbReference>
<dbReference type="AlphaFoldDB" id="A0A1I4YK94"/>
<gene>
    <name evidence="3" type="ORF">SAMN05216289_11816</name>
</gene>
<dbReference type="InterPro" id="IPR002364">
    <property type="entry name" value="Quin_OxRdtase/zeta-crystal_CS"/>
</dbReference>
<reference evidence="3 4" key="1">
    <citation type="submission" date="2016-10" db="EMBL/GenBank/DDBJ databases">
        <authorList>
            <person name="de Groot N.N."/>
        </authorList>
    </citation>
    <scope>NUCLEOTIDE SEQUENCE [LARGE SCALE GENOMIC DNA]</scope>
    <source>
        <strain evidence="3 4">CGMCC 1.7659</strain>
    </source>
</reference>
<dbReference type="Proteomes" id="UP000198575">
    <property type="component" value="Unassembled WGS sequence"/>
</dbReference>
<proteinExistence type="predicted"/>
<dbReference type="RefSeq" id="WP_092408434.1">
    <property type="nucleotide sequence ID" value="NZ_FOVF01000018.1"/>
</dbReference>
<sequence>MRRLELVAYGDIASSVRMADVPVPSVADDQVLIRVEAASINPIDIKFINGHLRRIMTPRLPAAIGFDACGIIEDAGAAVRGLVPGDRVFVRAPRQKMGSFAEYLAVSARFVARAPETLSATQAASIPLVALTTVQALEDRARARAGQHILIHAGSGGLGSFAVQYAKNVLGLVVTTTASSRNSEWVAKLGADTVIEYDREDYRRRDLRYDIVFDTLGGATTRESFALLRPGGCVVSVAGPPDWQFAHQIDAGWLKAVLLHGVALPMQWRARRHGARYYRFLTESDGEQLAGVAAVLESGSVRPIIDSVFTFEQSVAALEYQARGHARGKVVIEMNPPA</sequence>
<dbReference type="PROSITE" id="PS01162">
    <property type="entry name" value="QOR_ZETA_CRYSTAL"/>
    <property type="match status" value="1"/>
</dbReference>
<name>A0A1I4YK94_9GAMM</name>
<dbReference type="Pfam" id="PF08240">
    <property type="entry name" value="ADH_N"/>
    <property type="match status" value="1"/>
</dbReference>
<evidence type="ECO:0000256" key="1">
    <source>
        <dbReference type="ARBA" id="ARBA00023002"/>
    </source>
</evidence>
<dbReference type="PANTHER" id="PTHR11695:SF294">
    <property type="entry name" value="RETICULON-4-INTERACTING PROTEIN 1, MITOCHONDRIAL"/>
    <property type="match status" value="1"/>
</dbReference>
<protein>
    <submittedName>
        <fullName evidence="3">NADPH:quinone reductase</fullName>
    </submittedName>
</protein>
<feature type="domain" description="Enoyl reductase (ER)" evidence="2">
    <location>
        <begin position="10"/>
        <end position="332"/>
    </location>
</feature>
<dbReference type="OrthoDB" id="9787435at2"/>